<comment type="caution">
    <text evidence="2">The sequence shown here is derived from an EMBL/GenBank/DDBJ whole genome shotgun (WGS) entry which is preliminary data.</text>
</comment>
<evidence type="ECO:0000256" key="1">
    <source>
        <dbReference type="SAM" id="MobiDB-lite"/>
    </source>
</evidence>
<feature type="compositionally biased region" description="Gly residues" evidence="1">
    <location>
        <begin position="907"/>
        <end position="923"/>
    </location>
</feature>
<dbReference type="Proteomes" id="UP000612055">
    <property type="component" value="Unassembled WGS sequence"/>
</dbReference>
<accession>A0A835XL89</accession>
<dbReference type="OrthoDB" id="546249at2759"/>
<feature type="region of interest" description="Disordered" evidence="1">
    <location>
        <begin position="906"/>
        <end position="925"/>
    </location>
</feature>
<reference evidence="2" key="1">
    <citation type="journal article" date="2020" name="bioRxiv">
        <title>Comparative genomics of Chlamydomonas.</title>
        <authorList>
            <person name="Craig R.J."/>
            <person name="Hasan A.R."/>
            <person name="Ness R.W."/>
            <person name="Keightley P.D."/>
        </authorList>
    </citation>
    <scope>NUCLEOTIDE SEQUENCE</scope>
    <source>
        <strain evidence="2">CCAP 11/70</strain>
    </source>
</reference>
<dbReference type="InterPro" id="IPR043129">
    <property type="entry name" value="ATPase_NBD"/>
</dbReference>
<feature type="compositionally biased region" description="Gly residues" evidence="1">
    <location>
        <begin position="996"/>
        <end position="1007"/>
    </location>
</feature>
<feature type="region of interest" description="Disordered" evidence="1">
    <location>
        <begin position="378"/>
        <end position="404"/>
    </location>
</feature>
<dbReference type="SUPFAM" id="SSF53067">
    <property type="entry name" value="Actin-like ATPase domain"/>
    <property type="match status" value="2"/>
</dbReference>
<feature type="compositionally biased region" description="Low complexity" evidence="1">
    <location>
        <begin position="765"/>
        <end position="777"/>
    </location>
</feature>
<proteinExistence type="predicted"/>
<feature type="compositionally biased region" description="Low complexity" evidence="1">
    <location>
        <begin position="787"/>
        <end position="826"/>
    </location>
</feature>
<feature type="compositionally biased region" description="Low complexity" evidence="1">
    <location>
        <begin position="1321"/>
        <end position="1333"/>
    </location>
</feature>
<feature type="compositionally biased region" description="Low complexity" evidence="1">
    <location>
        <begin position="1243"/>
        <end position="1260"/>
    </location>
</feature>
<gene>
    <name evidence="2" type="ORF">HYH03_015231</name>
</gene>
<name>A0A835XL89_9CHLO</name>
<sequence length="1351" mass="133996">MAAALRRAAPPSAAATGTTTLLQPAKANLAVAFDVGTYGSGFAYMLVHPQAGGPGAGGVGGAGGLRLHTAWPDAPSGSTYPKTRSALLLKGNRGVAIGWSAVRQYDDLNPEEREEGRYCLVYGEAFKLGLQDPRRAEGQLPPGVGPELAFSEFLRLLKAYTLRHLSRELPPGSPAAAAAAGGARAGMVVWALTVPALWSDGAKAAVRRAAFTAGLIPREDSEQLVIVLEPEAAALHCALGPERPRLVPAGLGSPAAHAAAAAAAAAAGSAPPPPLRAGEVVVVVDAGGGTVDVTVHTVEERGGVAVLSEAPAVEGRGEMWGATQVDAAFEAWFRERVGDVFDAWRLAHPGEWTDLVMNHWEPVKCRYAGPEAAAAAAPAGPAEAVGAGAGGEEDEEEDGWAGGVSGRGVRIPVVPTLHVILEEGTKADLTMEYGSSDSVVLDGRTLERLFRDPVAGVVAVAQAQLAALAASPSAPSSRPSKVLVVGGFGCSPYLQSRLASALGGRLAAGGAVLLPENPAAVVLQGAAQYGLHPELIRARASRLTYGVRTAVPYEDGMPGRFWHPSECCFYSSAGFSPFVSRGQLVQAEEVVTHVFTPLSPDQQIAAVELWATDQASVPFIPAEAALGGGAGGEAGGGGAMRRVGEVQVVLLREGGPSTGGVPLQRLAGPPAEEEEAERLIEVSLAFGRTEIKVAAKDLATGRVVSTKAKFAYSIGGFGPDSPPPPPSLLGGCAAEAGAGAGDGPASGPNAAAVRGDDLVSPLTSPATAAAPAKTAAAHPRGGSSTGGSTAKPAATSPATTSPGAAATSPGATPKAAAAQEAAAPEEAAAKGKEKERAMGDAAACVFIPPPASLRVAAGGRGSGLMAEVELAAAFPVGAGVAWELIKHPGKAGAFREVKEILHRAELSGGGGEGEGEGEGGGHSKPGVRVYEETQVGSMQIMWHHTTFHSRVRVEEEDAVRQMRFRLVRGDTLDRFEGCWTVTPTTREQALGAAAAGSGGGGGGGGGSQAVAAGKAPAGTKPAGAAGAAATEAAAAAEAEATEEEEAPVLIEREDSGVSGGGGGGGGGLAAAGMRASVSSGDGGWEEVAAAEGDSAKSLGGGGSPAAAAAAAPTVRAVAASPATSAGGAAADVTGGTAGAADDGADGAGGSGAGGGEWCIVTLKQGLMPKGIPALLRPAVGGMVRSATEGAVRRIHEDLSSMVAKIVEGLSVDDAICAVRAEHQRRTGTAGGHAHAHGHGHGHGQAPPSAAPGGAASATSGAGDGKEHGGRVVAAAPAPAGPTAAAAAARREPPGLGEAAADARSTREALAARRSAEGHSLAKAAAEVEADAGAPPRVRNAQTGEVVYSWVP</sequence>
<feature type="compositionally biased region" description="Low complexity" evidence="1">
    <location>
        <begin position="728"/>
        <end position="737"/>
    </location>
</feature>
<evidence type="ECO:0000313" key="3">
    <source>
        <dbReference type="Proteomes" id="UP000612055"/>
    </source>
</evidence>
<dbReference type="Gene3D" id="3.30.420.40">
    <property type="match status" value="1"/>
</dbReference>
<feature type="region of interest" description="Disordered" evidence="1">
    <location>
        <begin position="721"/>
        <end position="835"/>
    </location>
</feature>
<feature type="compositionally biased region" description="Basic and acidic residues" evidence="1">
    <location>
        <begin position="1303"/>
        <end position="1316"/>
    </location>
</feature>
<feature type="compositionally biased region" description="Low complexity" evidence="1">
    <location>
        <begin position="1008"/>
        <end position="1038"/>
    </location>
</feature>
<dbReference type="PANTHER" id="PTHR14187:SF5">
    <property type="entry name" value="HEAT SHOCK 70 KDA PROTEIN 12A"/>
    <property type="match status" value="1"/>
</dbReference>
<feature type="region of interest" description="Disordered" evidence="1">
    <location>
        <begin position="1282"/>
        <end position="1342"/>
    </location>
</feature>
<protein>
    <submittedName>
        <fullName evidence="2">Uncharacterized protein</fullName>
    </submittedName>
</protein>
<feature type="region of interest" description="Disordered" evidence="1">
    <location>
        <begin position="1223"/>
        <end position="1269"/>
    </location>
</feature>
<feature type="compositionally biased region" description="Gly residues" evidence="1">
    <location>
        <begin position="1057"/>
        <end position="1069"/>
    </location>
</feature>
<evidence type="ECO:0000313" key="2">
    <source>
        <dbReference type="EMBL" id="KAG2486138.1"/>
    </source>
</evidence>
<organism evidence="2 3">
    <name type="scientific">Edaphochlamys debaryana</name>
    <dbReference type="NCBI Taxonomy" id="47281"/>
    <lineage>
        <taxon>Eukaryota</taxon>
        <taxon>Viridiplantae</taxon>
        <taxon>Chlorophyta</taxon>
        <taxon>core chlorophytes</taxon>
        <taxon>Chlorophyceae</taxon>
        <taxon>CS clade</taxon>
        <taxon>Chlamydomonadales</taxon>
        <taxon>Chlamydomonadales incertae sedis</taxon>
        <taxon>Edaphochlamys</taxon>
    </lineage>
</organism>
<feature type="region of interest" description="Disordered" evidence="1">
    <location>
        <begin position="992"/>
        <end position="1070"/>
    </location>
</feature>
<dbReference type="EMBL" id="JAEHOE010000117">
    <property type="protein sequence ID" value="KAG2486138.1"/>
    <property type="molecule type" value="Genomic_DNA"/>
</dbReference>
<dbReference type="PANTHER" id="PTHR14187">
    <property type="entry name" value="ALPHA KINASE/ELONGATION FACTOR 2 KINASE"/>
    <property type="match status" value="1"/>
</dbReference>
<keyword evidence="3" id="KW-1185">Reference proteome</keyword>